<evidence type="ECO:0000313" key="3">
    <source>
        <dbReference type="EMBL" id="GAA1904894.1"/>
    </source>
</evidence>
<name>A0ABP5A6A4_9ACTN</name>
<proteinExistence type="predicted"/>
<accession>A0ABP5A6A4</accession>
<feature type="transmembrane region" description="Helical" evidence="2">
    <location>
        <begin position="170"/>
        <end position="187"/>
    </location>
</feature>
<feature type="transmembrane region" description="Helical" evidence="2">
    <location>
        <begin position="59"/>
        <end position="77"/>
    </location>
</feature>
<feature type="transmembrane region" description="Helical" evidence="2">
    <location>
        <begin position="219"/>
        <end position="235"/>
    </location>
</feature>
<gene>
    <name evidence="3" type="ORF">GCM10009737_02000</name>
</gene>
<feature type="transmembrane region" description="Helical" evidence="2">
    <location>
        <begin position="113"/>
        <end position="133"/>
    </location>
</feature>
<keyword evidence="2" id="KW-1133">Transmembrane helix</keyword>
<feature type="transmembrane region" description="Helical" evidence="2">
    <location>
        <begin position="242"/>
        <end position="261"/>
    </location>
</feature>
<dbReference type="EMBL" id="BAAAMY010000001">
    <property type="protein sequence ID" value="GAA1904894.1"/>
    <property type="molecule type" value="Genomic_DNA"/>
</dbReference>
<evidence type="ECO:0000256" key="1">
    <source>
        <dbReference type="SAM" id="MobiDB-lite"/>
    </source>
</evidence>
<feature type="region of interest" description="Disordered" evidence="1">
    <location>
        <begin position="304"/>
        <end position="323"/>
    </location>
</feature>
<dbReference type="Proteomes" id="UP001501612">
    <property type="component" value="Unassembled WGS sequence"/>
</dbReference>
<sequence length="323" mass="33548">MRDSRLPVTAWFTLVAAALVCLGTSAAEVGPGWLADAGSVAISSAFTWALAARVGGRPVLFGGLALVLGVTAVVSDLDQLRTGAAVLTCAVGGVLGVMATVPARRFRVAAREVLVASVIGAIAAVASLGYEPVVLLGRFEYVTLALALAVSFGVVWRLGAGLHGLGRRGLVVVLVGALLLALALGYAELLRRYGTPGLVESVLDGVADFRDRFGAVPRPTQALLGIPALAWGVHMRARRRQGWWVCAFGVAATLPLTHVLLNPASSVLEVSLSFLYSLVMGLALGYVVIRVDLALTGSRGSRARRAEEASAGRPEPARTQPLL</sequence>
<evidence type="ECO:0000256" key="2">
    <source>
        <dbReference type="SAM" id="Phobius"/>
    </source>
</evidence>
<comment type="caution">
    <text evidence="3">The sequence shown here is derived from an EMBL/GenBank/DDBJ whole genome shotgun (WGS) entry which is preliminary data.</text>
</comment>
<feature type="transmembrane region" description="Helical" evidence="2">
    <location>
        <begin position="33"/>
        <end position="52"/>
    </location>
</feature>
<organism evidence="3 4">
    <name type="scientific">Nocardioides lentus</name>
    <dbReference type="NCBI Taxonomy" id="338077"/>
    <lineage>
        <taxon>Bacteria</taxon>
        <taxon>Bacillati</taxon>
        <taxon>Actinomycetota</taxon>
        <taxon>Actinomycetes</taxon>
        <taxon>Propionibacteriales</taxon>
        <taxon>Nocardioidaceae</taxon>
        <taxon>Nocardioides</taxon>
    </lineage>
</organism>
<feature type="transmembrane region" description="Helical" evidence="2">
    <location>
        <begin position="139"/>
        <end position="158"/>
    </location>
</feature>
<feature type="transmembrane region" description="Helical" evidence="2">
    <location>
        <begin position="83"/>
        <end position="101"/>
    </location>
</feature>
<keyword evidence="4" id="KW-1185">Reference proteome</keyword>
<feature type="transmembrane region" description="Helical" evidence="2">
    <location>
        <begin position="273"/>
        <end position="295"/>
    </location>
</feature>
<reference evidence="4" key="1">
    <citation type="journal article" date="2019" name="Int. J. Syst. Evol. Microbiol.">
        <title>The Global Catalogue of Microorganisms (GCM) 10K type strain sequencing project: providing services to taxonomists for standard genome sequencing and annotation.</title>
        <authorList>
            <consortium name="The Broad Institute Genomics Platform"/>
            <consortium name="The Broad Institute Genome Sequencing Center for Infectious Disease"/>
            <person name="Wu L."/>
            <person name="Ma J."/>
        </authorList>
    </citation>
    <scope>NUCLEOTIDE SEQUENCE [LARGE SCALE GENOMIC DNA]</scope>
    <source>
        <strain evidence="4">JCM 14046</strain>
    </source>
</reference>
<keyword evidence="2" id="KW-0812">Transmembrane</keyword>
<keyword evidence="2" id="KW-0472">Membrane</keyword>
<evidence type="ECO:0000313" key="4">
    <source>
        <dbReference type="Proteomes" id="UP001501612"/>
    </source>
</evidence>
<feature type="compositionally biased region" description="Low complexity" evidence="1">
    <location>
        <begin position="311"/>
        <end position="323"/>
    </location>
</feature>
<protein>
    <submittedName>
        <fullName evidence="3">Uncharacterized protein</fullName>
    </submittedName>
</protein>